<evidence type="ECO:0000313" key="2">
    <source>
        <dbReference type="EMBL" id="MDM4014683.1"/>
    </source>
</evidence>
<evidence type="ECO:0000313" key="3">
    <source>
        <dbReference type="Proteomes" id="UP001239462"/>
    </source>
</evidence>
<protein>
    <submittedName>
        <fullName evidence="2">Uncharacterized protein</fullName>
    </submittedName>
</protein>
<dbReference type="EMBL" id="JASZZN010000003">
    <property type="protein sequence ID" value="MDM4014683.1"/>
    <property type="molecule type" value="Genomic_DNA"/>
</dbReference>
<dbReference type="Proteomes" id="UP001239462">
    <property type="component" value="Unassembled WGS sequence"/>
</dbReference>
<gene>
    <name evidence="2" type="ORF">QTN89_04515</name>
</gene>
<dbReference type="RefSeq" id="WP_289162363.1">
    <property type="nucleotide sequence ID" value="NZ_CP141221.1"/>
</dbReference>
<feature type="region of interest" description="Disordered" evidence="1">
    <location>
        <begin position="9"/>
        <end position="30"/>
    </location>
</feature>
<name>A0ABT7PDV7_9BACT</name>
<organism evidence="2 3">
    <name type="scientific">Roseiconus lacunae</name>
    <dbReference type="NCBI Taxonomy" id="2605694"/>
    <lineage>
        <taxon>Bacteria</taxon>
        <taxon>Pseudomonadati</taxon>
        <taxon>Planctomycetota</taxon>
        <taxon>Planctomycetia</taxon>
        <taxon>Pirellulales</taxon>
        <taxon>Pirellulaceae</taxon>
        <taxon>Roseiconus</taxon>
    </lineage>
</organism>
<proteinExistence type="predicted"/>
<sequence length="68" mass="7918">MPTPFKRIFGIPPKTDNAHAVPNDDANPEFIPESQRNRIVAIDGELVEYVPWRRGPDGQLWYRRKKES</sequence>
<reference evidence="2 3" key="1">
    <citation type="submission" date="2023-06" db="EMBL/GenBank/DDBJ databases">
        <title>Roseiconus lacunae JC819 isolated from Gulf of Mannar region, Tamil Nadu.</title>
        <authorList>
            <person name="Pk S."/>
            <person name="Ch S."/>
            <person name="Ch V.R."/>
        </authorList>
    </citation>
    <scope>NUCLEOTIDE SEQUENCE [LARGE SCALE GENOMIC DNA]</scope>
    <source>
        <strain evidence="2 3">JC819</strain>
    </source>
</reference>
<keyword evidence="3" id="KW-1185">Reference proteome</keyword>
<comment type="caution">
    <text evidence="2">The sequence shown here is derived from an EMBL/GenBank/DDBJ whole genome shotgun (WGS) entry which is preliminary data.</text>
</comment>
<accession>A0ABT7PDV7</accession>
<evidence type="ECO:0000256" key="1">
    <source>
        <dbReference type="SAM" id="MobiDB-lite"/>
    </source>
</evidence>